<dbReference type="GO" id="GO:0006096">
    <property type="term" value="P:glycolytic process"/>
    <property type="evidence" value="ECO:0007669"/>
    <property type="project" value="UniProtKB-UniRule"/>
</dbReference>
<reference evidence="10 11" key="1">
    <citation type="journal article" date="2011" name="Front. Microbiol.">
        <title>Genomic signatures of strain selection and enhancement in Bacillus atrophaeus var. globigii, a historical biowarfare simulant.</title>
        <authorList>
            <person name="Gibbons H.S."/>
            <person name="Broomall S.M."/>
            <person name="McNew L.A."/>
            <person name="Daligault H."/>
            <person name="Chapman C."/>
            <person name="Bruce D."/>
            <person name="Karavis M."/>
            <person name="Krepps M."/>
            <person name="McGregor P.A."/>
            <person name="Hong C."/>
            <person name="Park K.H."/>
            <person name="Akmal A."/>
            <person name="Feldman A."/>
            <person name="Lin J.S."/>
            <person name="Chang W.E."/>
            <person name="Higgs B.W."/>
            <person name="Demirev P."/>
            <person name="Lindquist J."/>
            <person name="Liem A."/>
            <person name="Fochler E."/>
            <person name="Read T.D."/>
            <person name="Tapia R."/>
            <person name="Johnson S."/>
            <person name="Bishop-Lilly K.A."/>
            <person name="Detter C."/>
            <person name="Han C."/>
            <person name="Sozhamannan S."/>
            <person name="Rosenzweig C.N."/>
            <person name="Skowronski E.W."/>
        </authorList>
    </citation>
    <scope>NUCLEOTIDE SEQUENCE [LARGE SCALE GENOMIC DNA]</scope>
    <source>
        <strain evidence="10 11">Y4G10-17</strain>
    </source>
</reference>
<comment type="caution">
    <text evidence="10">The sequence shown here is derived from an EMBL/GenBank/DDBJ whole genome shotgun (WGS) entry which is preliminary data.</text>
</comment>
<feature type="binding site" evidence="8">
    <location>
        <begin position="227"/>
        <end position="228"/>
    </location>
    <ligand>
        <name>substrate</name>
    </ligand>
</feature>
<name>A0A432WL41_9GAMM</name>
<dbReference type="HAMAP" id="MF_00147_B">
    <property type="entry name" value="TIM_B"/>
    <property type="match status" value="1"/>
</dbReference>
<evidence type="ECO:0000256" key="1">
    <source>
        <dbReference type="ARBA" id="ARBA00004680"/>
    </source>
</evidence>
<keyword evidence="4 8" id="KW-0312">Gluconeogenesis</keyword>
<evidence type="ECO:0000256" key="6">
    <source>
        <dbReference type="ARBA" id="ARBA00023152"/>
    </source>
</evidence>
<protein>
    <recommendedName>
        <fullName evidence="8 9">Triosephosphate isomerase</fullName>
        <shortName evidence="8">TIM</shortName>
        <shortName evidence="8">TPI</shortName>
        <ecNumber evidence="8 9">5.3.1.1</ecNumber>
    </recommendedName>
    <alternativeName>
        <fullName evidence="8">Triose-phosphate isomerase</fullName>
    </alternativeName>
</protein>
<evidence type="ECO:0000313" key="11">
    <source>
        <dbReference type="Proteomes" id="UP000287823"/>
    </source>
</evidence>
<dbReference type="NCBIfam" id="TIGR00419">
    <property type="entry name" value="tim"/>
    <property type="match status" value="1"/>
</dbReference>
<evidence type="ECO:0000256" key="8">
    <source>
        <dbReference type="HAMAP-Rule" id="MF_00147"/>
    </source>
</evidence>
<dbReference type="PROSITE" id="PS51440">
    <property type="entry name" value="TIM_2"/>
    <property type="match status" value="1"/>
</dbReference>
<dbReference type="InterPro" id="IPR022896">
    <property type="entry name" value="TrioseP_Isoase_bac/euk"/>
</dbReference>
<dbReference type="CDD" id="cd00311">
    <property type="entry name" value="TIM"/>
    <property type="match status" value="1"/>
</dbReference>
<comment type="catalytic activity">
    <reaction evidence="8 9">
        <text>D-glyceraldehyde 3-phosphate = dihydroxyacetone phosphate</text>
        <dbReference type="Rhea" id="RHEA:18585"/>
        <dbReference type="ChEBI" id="CHEBI:57642"/>
        <dbReference type="ChEBI" id="CHEBI:59776"/>
        <dbReference type="EC" id="5.3.1.1"/>
    </reaction>
</comment>
<dbReference type="GO" id="GO:0019563">
    <property type="term" value="P:glycerol catabolic process"/>
    <property type="evidence" value="ECO:0007669"/>
    <property type="project" value="TreeGrafter"/>
</dbReference>
<sequence>MRQSLVIANWKLNGNLKLVDDMVSALASARCSADVVICPPAPYLAALETATQRLNIEVGGQNCSVYSNGAYTGEIAAEMLAEVGCKYVLLGHSERRALFAEDDTLIAKKVQLAQQAGLTAVLCVGETLQQREAGKTLDVVKAQLSAVLNDVDFNRLVVAYEPVWAIGTGETATPEQAQEVHAAIRQYVATFNTDAASKLALLYGGSVKPENAEILFAQDDIDGGLIGGASLNTDQFLAICSAVKG</sequence>
<evidence type="ECO:0000313" key="10">
    <source>
        <dbReference type="EMBL" id="RUO34530.1"/>
    </source>
</evidence>
<dbReference type="Gene3D" id="3.20.20.70">
    <property type="entry name" value="Aldolase class I"/>
    <property type="match status" value="1"/>
</dbReference>
<comment type="function">
    <text evidence="8">Involved in the gluconeogenesis. Catalyzes stereospecifically the conversion of dihydroxyacetone phosphate (DHAP) to D-glyceraldehyde-3-phosphate (G3P).</text>
</comment>
<evidence type="ECO:0000256" key="9">
    <source>
        <dbReference type="RuleBase" id="RU363013"/>
    </source>
</evidence>
<comment type="subunit">
    <text evidence="8 9">Homodimer.</text>
</comment>
<dbReference type="PROSITE" id="PS00171">
    <property type="entry name" value="TIM_1"/>
    <property type="match status" value="1"/>
</dbReference>
<dbReference type="GO" id="GO:0006094">
    <property type="term" value="P:gluconeogenesis"/>
    <property type="evidence" value="ECO:0007669"/>
    <property type="project" value="UniProtKB-UniRule"/>
</dbReference>
<dbReference type="Proteomes" id="UP000287823">
    <property type="component" value="Unassembled WGS sequence"/>
</dbReference>
<dbReference type="UniPathway" id="UPA00138"/>
<dbReference type="InterPro" id="IPR013785">
    <property type="entry name" value="Aldolase_TIM"/>
</dbReference>
<feature type="binding site" evidence="8">
    <location>
        <position position="206"/>
    </location>
    <ligand>
        <name>substrate</name>
    </ligand>
</feature>
<dbReference type="PANTHER" id="PTHR21139">
    <property type="entry name" value="TRIOSEPHOSPHATE ISOMERASE"/>
    <property type="match status" value="1"/>
</dbReference>
<dbReference type="GO" id="GO:0004807">
    <property type="term" value="F:triose-phosphate isomerase activity"/>
    <property type="evidence" value="ECO:0007669"/>
    <property type="project" value="UniProtKB-UniRule"/>
</dbReference>
<feature type="binding site" evidence="8">
    <location>
        <position position="167"/>
    </location>
    <ligand>
        <name>substrate</name>
    </ligand>
</feature>
<dbReference type="InterPro" id="IPR020861">
    <property type="entry name" value="Triosephosphate_isomerase_AS"/>
</dbReference>
<evidence type="ECO:0000256" key="4">
    <source>
        <dbReference type="ARBA" id="ARBA00022432"/>
    </source>
</evidence>
<feature type="binding site" evidence="8">
    <location>
        <begin position="9"/>
        <end position="11"/>
    </location>
    <ligand>
        <name>substrate</name>
    </ligand>
</feature>
<evidence type="ECO:0000256" key="5">
    <source>
        <dbReference type="ARBA" id="ARBA00022490"/>
    </source>
</evidence>
<gene>
    <name evidence="8" type="primary">tpiA</name>
    <name evidence="10" type="ORF">CWE14_00520</name>
</gene>
<feature type="active site" description="Electrophile" evidence="8">
    <location>
        <position position="92"/>
    </location>
</feature>
<dbReference type="InterPro" id="IPR035990">
    <property type="entry name" value="TIM_sf"/>
</dbReference>
<dbReference type="SUPFAM" id="SSF51351">
    <property type="entry name" value="Triosephosphate isomerase (TIM)"/>
    <property type="match status" value="1"/>
</dbReference>
<dbReference type="GO" id="GO:0046166">
    <property type="term" value="P:glyceraldehyde-3-phosphate biosynthetic process"/>
    <property type="evidence" value="ECO:0007669"/>
    <property type="project" value="TreeGrafter"/>
</dbReference>
<comment type="subcellular location">
    <subcellularLocation>
        <location evidence="8 9">Cytoplasm</location>
    </subcellularLocation>
</comment>
<dbReference type="GO" id="GO:0005829">
    <property type="term" value="C:cytosol"/>
    <property type="evidence" value="ECO:0007669"/>
    <property type="project" value="TreeGrafter"/>
</dbReference>
<organism evidence="10 11">
    <name type="scientific">Aliidiomarina soli</name>
    <dbReference type="NCBI Taxonomy" id="1928574"/>
    <lineage>
        <taxon>Bacteria</taxon>
        <taxon>Pseudomonadati</taxon>
        <taxon>Pseudomonadota</taxon>
        <taxon>Gammaproteobacteria</taxon>
        <taxon>Alteromonadales</taxon>
        <taxon>Idiomarinaceae</taxon>
        <taxon>Aliidiomarina</taxon>
    </lineage>
</organism>
<keyword evidence="11" id="KW-1185">Reference proteome</keyword>
<evidence type="ECO:0000256" key="3">
    <source>
        <dbReference type="ARBA" id="ARBA00007422"/>
    </source>
</evidence>
<keyword evidence="5 8" id="KW-0963">Cytoplasm</keyword>
<comment type="pathway">
    <text evidence="2">Carbohydrate metabolism; erythritol degradation.</text>
</comment>
<dbReference type="AlphaFoldDB" id="A0A432WL41"/>
<dbReference type="EMBL" id="PIPO01000001">
    <property type="protein sequence ID" value="RUO34530.1"/>
    <property type="molecule type" value="Genomic_DNA"/>
</dbReference>
<comment type="similarity">
    <text evidence="3 8 9">Belongs to the triosephosphate isomerase family.</text>
</comment>
<accession>A0A432WL41</accession>
<dbReference type="FunFam" id="3.20.20.70:FF:000016">
    <property type="entry name" value="Triosephosphate isomerase"/>
    <property type="match status" value="1"/>
</dbReference>
<dbReference type="InterPro" id="IPR000652">
    <property type="entry name" value="Triosephosphate_isomerase"/>
</dbReference>
<proteinExistence type="inferred from homology"/>
<dbReference type="PANTHER" id="PTHR21139:SF42">
    <property type="entry name" value="TRIOSEPHOSPHATE ISOMERASE"/>
    <property type="match status" value="1"/>
</dbReference>
<comment type="pathway">
    <text evidence="1 8 9">Carbohydrate degradation; glycolysis; D-glyceraldehyde 3-phosphate from glycerone phosphate: step 1/1.</text>
</comment>
<comment type="pathway">
    <text evidence="8 9">Carbohydrate biosynthesis; gluconeogenesis.</text>
</comment>
<keyword evidence="7 8" id="KW-0413">Isomerase</keyword>
<evidence type="ECO:0000256" key="2">
    <source>
        <dbReference type="ARBA" id="ARBA00004939"/>
    </source>
</evidence>
<keyword evidence="6 8" id="KW-0324">Glycolysis</keyword>
<dbReference type="Pfam" id="PF00121">
    <property type="entry name" value="TIM"/>
    <property type="match status" value="1"/>
</dbReference>
<dbReference type="UniPathway" id="UPA00109">
    <property type="reaction ID" value="UER00189"/>
</dbReference>
<evidence type="ECO:0000256" key="7">
    <source>
        <dbReference type="ARBA" id="ARBA00023235"/>
    </source>
</evidence>
<dbReference type="EC" id="5.3.1.1" evidence="8 9"/>
<feature type="active site" description="Proton acceptor" evidence="8">
    <location>
        <position position="161"/>
    </location>
</feature>